<keyword evidence="3" id="KW-1185">Reference proteome</keyword>
<proteinExistence type="predicted"/>
<feature type="region of interest" description="Disordered" evidence="1">
    <location>
        <begin position="1"/>
        <end position="85"/>
    </location>
</feature>
<dbReference type="Proteomes" id="UP001141552">
    <property type="component" value="Unassembled WGS sequence"/>
</dbReference>
<dbReference type="AlphaFoldDB" id="A0A9Q0J6C2"/>
<protein>
    <submittedName>
        <fullName evidence="2">Uncharacterized protein</fullName>
    </submittedName>
</protein>
<comment type="caution">
    <text evidence="2">The sequence shown here is derived from an EMBL/GenBank/DDBJ whole genome shotgun (WGS) entry which is preliminary data.</text>
</comment>
<evidence type="ECO:0000256" key="1">
    <source>
        <dbReference type="SAM" id="MobiDB-lite"/>
    </source>
</evidence>
<gene>
    <name evidence="2" type="ORF">Tsubulata_020736</name>
</gene>
<dbReference type="EMBL" id="JAKUCV010005818">
    <property type="protein sequence ID" value="KAJ4829727.1"/>
    <property type="molecule type" value="Genomic_DNA"/>
</dbReference>
<reference evidence="2" key="2">
    <citation type="journal article" date="2023" name="Plants (Basel)">
        <title>Annotation of the Turnera subulata (Passifloraceae) Draft Genome Reveals the S-Locus Evolved after the Divergence of Turneroideae from Passifloroideae in a Stepwise Manner.</title>
        <authorList>
            <person name="Henning P.M."/>
            <person name="Roalson E.H."/>
            <person name="Mir W."/>
            <person name="McCubbin A.G."/>
            <person name="Shore J.S."/>
        </authorList>
    </citation>
    <scope>NUCLEOTIDE SEQUENCE</scope>
    <source>
        <strain evidence="2">F60SS</strain>
    </source>
</reference>
<feature type="region of interest" description="Disordered" evidence="1">
    <location>
        <begin position="131"/>
        <end position="151"/>
    </location>
</feature>
<feature type="compositionally biased region" description="Basic and acidic residues" evidence="1">
    <location>
        <begin position="40"/>
        <end position="50"/>
    </location>
</feature>
<feature type="compositionally biased region" description="Polar residues" evidence="1">
    <location>
        <begin position="54"/>
        <end position="65"/>
    </location>
</feature>
<accession>A0A9Q0J6C2</accession>
<organism evidence="2 3">
    <name type="scientific">Turnera subulata</name>
    <dbReference type="NCBI Taxonomy" id="218843"/>
    <lineage>
        <taxon>Eukaryota</taxon>
        <taxon>Viridiplantae</taxon>
        <taxon>Streptophyta</taxon>
        <taxon>Embryophyta</taxon>
        <taxon>Tracheophyta</taxon>
        <taxon>Spermatophyta</taxon>
        <taxon>Magnoliopsida</taxon>
        <taxon>eudicotyledons</taxon>
        <taxon>Gunneridae</taxon>
        <taxon>Pentapetalae</taxon>
        <taxon>rosids</taxon>
        <taxon>fabids</taxon>
        <taxon>Malpighiales</taxon>
        <taxon>Passifloraceae</taxon>
        <taxon>Turnera</taxon>
    </lineage>
</organism>
<evidence type="ECO:0000313" key="3">
    <source>
        <dbReference type="Proteomes" id="UP001141552"/>
    </source>
</evidence>
<reference evidence="2" key="1">
    <citation type="submission" date="2022-02" db="EMBL/GenBank/DDBJ databases">
        <authorList>
            <person name="Henning P.M."/>
            <person name="McCubbin A.G."/>
            <person name="Shore J.S."/>
        </authorList>
    </citation>
    <scope>NUCLEOTIDE SEQUENCE</scope>
    <source>
        <strain evidence="2">F60SS</strain>
        <tissue evidence="2">Leaves</tissue>
    </source>
</reference>
<evidence type="ECO:0000313" key="2">
    <source>
        <dbReference type="EMBL" id="KAJ4829727.1"/>
    </source>
</evidence>
<name>A0A9Q0J6C2_9ROSI</name>
<dbReference type="PANTHER" id="PTHR34555:SF1">
    <property type="entry name" value="INTEGRAL MEMBRANE HEMOLYSIN-III-LIKE PROTEIN"/>
    <property type="match status" value="1"/>
</dbReference>
<dbReference type="PANTHER" id="PTHR34555">
    <property type="entry name" value="INTEGRAL MEMBRANE HEMOLYSIN-III-LIKE PROTEIN"/>
    <property type="match status" value="1"/>
</dbReference>
<dbReference type="OrthoDB" id="1925139at2759"/>
<sequence length="313" mass="34256">MVQQTIDSFHPKFTEYGLGNSEPNFSASDKQFPPSVKKIALRDVQNENRIHNPVKSSTLPKNTGQFMDAGKVSSTQGASPESAVNPPIPFFRSAIGNPASAQRYYVRRKPEAQFGKTAPCEINSVSVDCLNSERGSHPDKTSQSTPQKGEPTVACFPAFAPLPVTSLTSASGKPSVSLPPTHSSMRPLANESNYHPVAFVAPSSNNSKGTKTPSWEERYFQLQVSLKRLDEADPEDYLQSTSLCFKLHALVLRSLSSVELSKHAVELEKRAIQLALEEAKEVQRVGVLNVLGKSMKNFKAPLINQSKSEKKES</sequence>